<dbReference type="Pfam" id="PF05592">
    <property type="entry name" value="Bac_rhamnosid"/>
    <property type="match status" value="1"/>
</dbReference>
<evidence type="ECO:0000313" key="9">
    <source>
        <dbReference type="EMBL" id="MBL1118197.1"/>
    </source>
</evidence>
<feature type="domain" description="Alpha-L-rhamnosidase C-terminal" evidence="8">
    <location>
        <begin position="787"/>
        <end position="859"/>
    </location>
</feature>
<dbReference type="Proteomes" id="UP000621510">
    <property type="component" value="Unassembled WGS sequence"/>
</dbReference>
<dbReference type="InterPro" id="IPR012341">
    <property type="entry name" value="6hp_glycosidase-like_sf"/>
</dbReference>
<evidence type="ECO:0000259" key="7">
    <source>
        <dbReference type="Pfam" id="PF17389"/>
    </source>
</evidence>
<dbReference type="EMBL" id="JAERRG010000021">
    <property type="protein sequence ID" value="MBL1118197.1"/>
    <property type="molecule type" value="Genomic_DNA"/>
</dbReference>
<comment type="catalytic activity">
    <reaction evidence="1">
        <text>Hydrolysis of terminal non-reducing alpha-L-rhamnose residues in alpha-L-rhamnosides.</text>
        <dbReference type="EC" id="3.2.1.40"/>
    </reaction>
</comment>
<dbReference type="InterPro" id="IPR008928">
    <property type="entry name" value="6-hairpin_glycosidase_sf"/>
</dbReference>
<dbReference type="Pfam" id="PF17389">
    <property type="entry name" value="Bac_rhamnosid6H"/>
    <property type="match status" value="1"/>
</dbReference>
<evidence type="ECO:0000256" key="1">
    <source>
        <dbReference type="ARBA" id="ARBA00001445"/>
    </source>
</evidence>
<dbReference type="EC" id="3.2.1.40" evidence="2"/>
<proteinExistence type="predicted"/>
<evidence type="ECO:0000256" key="2">
    <source>
        <dbReference type="ARBA" id="ARBA00012652"/>
    </source>
</evidence>
<evidence type="ECO:0000256" key="4">
    <source>
        <dbReference type="SAM" id="MobiDB-lite"/>
    </source>
</evidence>
<dbReference type="InterPro" id="IPR035398">
    <property type="entry name" value="Bac_rhamnosid_C"/>
</dbReference>
<feature type="domain" description="Alpha-L-rhamnosidase concanavalin-like" evidence="5">
    <location>
        <begin position="334"/>
        <end position="419"/>
    </location>
</feature>
<evidence type="ECO:0000259" key="6">
    <source>
        <dbReference type="Pfam" id="PF08531"/>
    </source>
</evidence>
<evidence type="ECO:0000256" key="3">
    <source>
        <dbReference type="ARBA" id="ARBA00022801"/>
    </source>
</evidence>
<dbReference type="GO" id="GO:0016787">
    <property type="term" value="F:hydrolase activity"/>
    <property type="evidence" value="ECO:0007669"/>
    <property type="project" value="UniProtKB-KW"/>
</dbReference>
<dbReference type="PANTHER" id="PTHR33307">
    <property type="entry name" value="ALPHA-RHAMNOSIDASE (EUROFUNG)"/>
    <property type="match status" value="1"/>
</dbReference>
<protein>
    <recommendedName>
        <fullName evidence="2">alpha-L-rhamnosidase</fullName>
        <ecNumber evidence="2">3.2.1.40</ecNumber>
    </recommendedName>
</protein>
<dbReference type="Pfam" id="PF08531">
    <property type="entry name" value="Bac_rhamnosid_N"/>
    <property type="match status" value="1"/>
</dbReference>
<name>A0ABS1Q0J1_9ACTN</name>
<keyword evidence="10" id="KW-1185">Reference proteome</keyword>
<reference evidence="9 10" key="1">
    <citation type="submission" date="2021-01" db="EMBL/GenBank/DDBJ databases">
        <title>WGS of actinomycetes isolated from Thailand.</title>
        <authorList>
            <person name="Thawai C."/>
        </authorList>
    </citation>
    <scope>NUCLEOTIDE SEQUENCE [LARGE SCALE GENOMIC DNA]</scope>
    <source>
        <strain evidence="9 10">CA3R110</strain>
    </source>
</reference>
<dbReference type="Gene3D" id="2.60.120.260">
    <property type="entry name" value="Galactose-binding domain-like"/>
    <property type="match status" value="2"/>
</dbReference>
<comment type="caution">
    <text evidence="9">The sequence shown here is derived from an EMBL/GenBank/DDBJ whole genome shotgun (WGS) entry which is preliminary data.</text>
</comment>
<dbReference type="InterPro" id="IPR035396">
    <property type="entry name" value="Bac_rhamnosid6H"/>
</dbReference>
<keyword evidence="3 9" id="KW-0378">Hydrolase</keyword>
<evidence type="ECO:0000313" key="10">
    <source>
        <dbReference type="Proteomes" id="UP000621510"/>
    </source>
</evidence>
<dbReference type="InterPro" id="IPR013737">
    <property type="entry name" value="Bac_rhamnosid_N"/>
</dbReference>
<dbReference type="Pfam" id="PF17390">
    <property type="entry name" value="Bac_rhamnosid_C"/>
    <property type="match status" value="1"/>
</dbReference>
<dbReference type="InterPro" id="IPR008902">
    <property type="entry name" value="Rhamnosid_concanavalin"/>
</dbReference>
<dbReference type="PIRSF" id="PIRSF010631">
    <property type="entry name" value="A-rhamnsds"/>
    <property type="match status" value="1"/>
</dbReference>
<gene>
    <name evidence="9" type="ORF">JK364_38340</name>
</gene>
<feature type="region of interest" description="Disordered" evidence="4">
    <location>
        <begin position="1"/>
        <end position="25"/>
    </location>
</feature>
<dbReference type="InterPro" id="IPR013783">
    <property type="entry name" value="Ig-like_fold"/>
</dbReference>
<dbReference type="PANTHER" id="PTHR33307:SF6">
    <property type="entry name" value="ALPHA-RHAMNOSIDASE (EUROFUNG)-RELATED"/>
    <property type="match status" value="1"/>
</dbReference>
<dbReference type="Gene3D" id="2.60.420.10">
    <property type="entry name" value="Maltose phosphorylase, domain 3"/>
    <property type="match status" value="1"/>
</dbReference>
<organism evidence="9 10">
    <name type="scientific">Streptomyces endocoffeicus</name>
    <dbReference type="NCBI Taxonomy" id="2898945"/>
    <lineage>
        <taxon>Bacteria</taxon>
        <taxon>Bacillati</taxon>
        <taxon>Actinomycetota</taxon>
        <taxon>Actinomycetes</taxon>
        <taxon>Kitasatosporales</taxon>
        <taxon>Streptomycetaceae</taxon>
        <taxon>Streptomyces</taxon>
    </lineage>
</organism>
<evidence type="ECO:0000259" key="8">
    <source>
        <dbReference type="Pfam" id="PF17390"/>
    </source>
</evidence>
<dbReference type="SUPFAM" id="SSF48208">
    <property type="entry name" value="Six-hairpin glycosidases"/>
    <property type="match status" value="1"/>
</dbReference>
<evidence type="ECO:0000259" key="5">
    <source>
        <dbReference type="Pfam" id="PF05592"/>
    </source>
</evidence>
<dbReference type="Gene3D" id="1.50.10.10">
    <property type="match status" value="1"/>
</dbReference>
<dbReference type="InterPro" id="IPR016007">
    <property type="entry name" value="Alpha_rhamnosid"/>
</dbReference>
<feature type="domain" description="Bacterial alpha-L-rhamnosidase N-terminal" evidence="6">
    <location>
        <begin position="155"/>
        <end position="324"/>
    </location>
</feature>
<dbReference type="Pfam" id="PF25788">
    <property type="entry name" value="Ig_Rha78A_N"/>
    <property type="match status" value="1"/>
</dbReference>
<feature type="domain" description="Alpha-L-rhamnosidase six-hairpin glycosidase" evidence="7">
    <location>
        <begin position="434"/>
        <end position="785"/>
    </location>
</feature>
<accession>A0ABS1Q0J1</accession>
<dbReference type="Gene3D" id="2.60.40.10">
    <property type="entry name" value="Immunoglobulins"/>
    <property type="match status" value="1"/>
</dbReference>
<sequence length="877" mass="96772">MVRGDRVPHHGDKLPRVAEPRAEHHREALGIGEARPRLSWAVLDAPAGWQQGAYEIECADPESGDVVSSGRIDSEDSVLVPWPHRELGSRSRRQIRVRVWGSGSAHASDWSPTLTLETGLLEPSDWTAGFITPDAPAAGESVPLLRRDFSVRGPVRRARLYATALGLYELELNGVRVGDIVLAPGWTSYHHRLRYQTYDVTEALNSGSNTLGAWLADGWFRGRLGFNGGTRHIYGDRRGLLAQLEIQYADGSAEVVRTDENWCTAAGPIQRASLYDGEHHNAQRERPGWSTPGFDAGDWLPVQLMAHDRTTLVAPLGPPVRCTQELKPVAEITSPSGRRIVDFGQNLVGRLQMWAEGPSGAVVRLRHAEVLQDGELCVRPLRQARATDEYVLRGEGQESWEPRFTFHGFRYAEVSGDVDDVEVVARVYHTDMLRTGTFACSDPHIQRLHENVVWSMRGNFLDVPTDCPQRDERLGWTGDVQIFAPTASFLYDCAGMLSSWLRDLAADQLPNGCVPYFVPAISAPPLELEALTPTAAWGDVAVLTPWELYQQYEDVEVLRAQYPSAKAWVDCMTAHAGDNHLWDTGFQFGDWLDPSAPPDDPTASKADPYLIATAYRARSTTVLARMAHTLGYSEDHRHYEELARAIRDAFAQKWILPSGLLDDDAQSSYAVALHFGLFPTPAQRDAAARRLATLVEEADFHIATGFVGTPVICDALTDSGHLDTAYALLLKQTCPSWLYPVTQGATTIWERWDSLLPDGSVNPGDMTSFNHYALGAVADWLHRVVAGMAPADPGYRRLLVRPRPGGGLTHASAAKETPYGRAEVSWLREADTFSVHLTVPVGVTAIVDLPGRSPETVGSGRHRWHISDLNCADETSD</sequence>